<keyword evidence="3" id="KW-1185">Reference proteome</keyword>
<gene>
    <name evidence="2" type="ORF">P3T76_015379</name>
</gene>
<organism evidence="2 3">
    <name type="scientific">Phytophthora citrophthora</name>
    <dbReference type="NCBI Taxonomy" id="4793"/>
    <lineage>
        <taxon>Eukaryota</taxon>
        <taxon>Sar</taxon>
        <taxon>Stramenopiles</taxon>
        <taxon>Oomycota</taxon>
        <taxon>Peronosporomycetes</taxon>
        <taxon>Peronosporales</taxon>
        <taxon>Peronosporaceae</taxon>
        <taxon>Phytophthora</taxon>
    </lineage>
</organism>
<evidence type="ECO:0000313" key="3">
    <source>
        <dbReference type="Proteomes" id="UP001259832"/>
    </source>
</evidence>
<dbReference type="Proteomes" id="UP001259832">
    <property type="component" value="Unassembled WGS sequence"/>
</dbReference>
<evidence type="ECO:0000256" key="1">
    <source>
        <dbReference type="SAM" id="MobiDB-lite"/>
    </source>
</evidence>
<name>A0AAD9FZB0_9STRA</name>
<dbReference type="EMBL" id="JASMQC010000052">
    <property type="protein sequence ID" value="KAK1929086.1"/>
    <property type="molecule type" value="Genomic_DNA"/>
</dbReference>
<protein>
    <submittedName>
        <fullName evidence="2">Uncharacterized protein</fullName>
    </submittedName>
</protein>
<evidence type="ECO:0000313" key="2">
    <source>
        <dbReference type="EMBL" id="KAK1929086.1"/>
    </source>
</evidence>
<dbReference type="AlphaFoldDB" id="A0AAD9FZB0"/>
<reference evidence="2" key="1">
    <citation type="submission" date="2023-08" db="EMBL/GenBank/DDBJ databases">
        <title>Reference Genome Resource for the Citrus Pathogen Phytophthora citrophthora.</title>
        <authorList>
            <person name="Moller H."/>
            <person name="Coetzee B."/>
            <person name="Rose L.J."/>
            <person name="Van Niekerk J.M."/>
        </authorList>
    </citation>
    <scope>NUCLEOTIDE SEQUENCE</scope>
    <source>
        <strain evidence="2">STE-U-9442</strain>
    </source>
</reference>
<accession>A0AAD9FZB0</accession>
<proteinExistence type="predicted"/>
<feature type="region of interest" description="Disordered" evidence="1">
    <location>
        <begin position="75"/>
        <end position="95"/>
    </location>
</feature>
<comment type="caution">
    <text evidence="2">The sequence shown here is derived from an EMBL/GenBank/DDBJ whole genome shotgun (WGS) entry which is preliminary data.</text>
</comment>
<sequence>MNRTATILSPPKIRSMSDVVICSVKERSHPRRYLVEDTLGELPCRSHEPARDFSNLVPTTEKKTKEYSSVDVNPGFKTQLATGHTKKTKARSQTRQSVYQRRYQAKKEAYRITLENETRQLQMEIQQLKAQSTKDGLTAMVAEYFSLLRQSVKSGSADRFVMKRTSHHNNMMCWYLPQYFEHVDVELQHLKRSTRNSVIATTVTSFIITGRTLAQVFPHLCSLQGRRGGAIATKLLHKRVVMHGWVRFERDDTTPHVLRITSQSDLLTPVLDLLRSLEEVAIVFDDALVTPDFQWRSDYK</sequence>